<dbReference type="InterPro" id="IPR005024">
    <property type="entry name" value="Snf7_fam"/>
</dbReference>
<dbReference type="EMBL" id="LR877149">
    <property type="protein sequence ID" value="CAD2215650.1"/>
    <property type="molecule type" value="Genomic_DNA"/>
</dbReference>
<organism evidence="2 3">
    <name type="scientific">Angomonas deanei</name>
    <dbReference type="NCBI Taxonomy" id="59799"/>
    <lineage>
        <taxon>Eukaryota</taxon>
        <taxon>Discoba</taxon>
        <taxon>Euglenozoa</taxon>
        <taxon>Kinetoplastea</taxon>
        <taxon>Metakinetoplastina</taxon>
        <taxon>Trypanosomatida</taxon>
        <taxon>Trypanosomatidae</taxon>
        <taxon>Strigomonadinae</taxon>
        <taxon>Angomonas</taxon>
    </lineage>
</organism>
<dbReference type="AlphaFoldDB" id="A0A7G2C756"/>
<dbReference type="Gene3D" id="6.10.140.1230">
    <property type="match status" value="1"/>
</dbReference>
<dbReference type="PANTHER" id="PTHR10476">
    <property type="entry name" value="CHARGED MULTIVESICULAR BODY PROTEIN"/>
    <property type="match status" value="1"/>
</dbReference>
<feature type="region of interest" description="Disordered" evidence="1">
    <location>
        <begin position="169"/>
        <end position="191"/>
    </location>
</feature>
<keyword evidence="3" id="KW-1185">Reference proteome</keyword>
<dbReference type="Pfam" id="PF03357">
    <property type="entry name" value="Snf7"/>
    <property type="match status" value="1"/>
</dbReference>
<dbReference type="Proteomes" id="UP000515908">
    <property type="component" value="Chromosome 05"/>
</dbReference>
<sequence>MGKDDIYDIMFNMKFAAKQMNKSATQAEKASEKEKMNVKKALEKGNPEAARIYAENAIRKRNESLNYLRLASRIDAAHSRIQTAVQMKAVTKAMQSSVKGMDKILGSMDPMKIAKVMDQFEQQVGTMDVNLGTTDAAFQGASASTVPMGQVDSLLEQVAAENNMDISEQLGGGPLRTRIGNPQQSNEVTEDDISARLAKLQSL</sequence>
<name>A0A7G2C756_9TRYP</name>
<evidence type="ECO:0000256" key="1">
    <source>
        <dbReference type="SAM" id="MobiDB-lite"/>
    </source>
</evidence>
<evidence type="ECO:0000313" key="2">
    <source>
        <dbReference type="EMBL" id="CAD2215650.1"/>
    </source>
</evidence>
<protein>
    <submittedName>
        <fullName evidence="2">Snf7, putative</fullName>
    </submittedName>
</protein>
<gene>
    <name evidence="2" type="ORF">ADEAN_000310500</name>
</gene>
<evidence type="ECO:0000313" key="3">
    <source>
        <dbReference type="Proteomes" id="UP000515908"/>
    </source>
</evidence>
<reference evidence="2 3" key="1">
    <citation type="submission" date="2020-08" db="EMBL/GenBank/DDBJ databases">
        <authorList>
            <person name="Newling K."/>
            <person name="Davey J."/>
            <person name="Forrester S."/>
        </authorList>
    </citation>
    <scope>NUCLEOTIDE SEQUENCE [LARGE SCALE GENOMIC DNA]</scope>
    <source>
        <strain evidence="3">Crithidia deanei Carvalho (ATCC PRA-265)</strain>
    </source>
</reference>
<accession>A0A7G2C756</accession>
<proteinExistence type="predicted"/>
<dbReference type="VEuPathDB" id="TriTrypDB:ADEAN_000310500"/>
<dbReference type="GO" id="GO:0007034">
    <property type="term" value="P:vacuolar transport"/>
    <property type="evidence" value="ECO:0007669"/>
    <property type="project" value="InterPro"/>
</dbReference>